<dbReference type="InterPro" id="IPR006905">
    <property type="entry name" value="Flavin_halogenase"/>
</dbReference>
<organism evidence="1 2">
    <name type="scientific">Pelomonas caseinilytica</name>
    <dbReference type="NCBI Taxonomy" id="2906763"/>
    <lineage>
        <taxon>Bacteria</taxon>
        <taxon>Pseudomonadati</taxon>
        <taxon>Pseudomonadota</taxon>
        <taxon>Betaproteobacteria</taxon>
        <taxon>Burkholderiales</taxon>
        <taxon>Sphaerotilaceae</taxon>
        <taxon>Roseateles</taxon>
    </lineage>
</organism>
<dbReference type="Pfam" id="PF04820">
    <property type="entry name" value="Trp_halogenase"/>
    <property type="match status" value="1"/>
</dbReference>
<dbReference type="InterPro" id="IPR033856">
    <property type="entry name" value="Trp_halogen"/>
</dbReference>
<dbReference type="InterPro" id="IPR036188">
    <property type="entry name" value="FAD/NAD-bd_sf"/>
</dbReference>
<name>A0ABS8XJY8_9BURK</name>
<accession>A0ABS8XJY8</accession>
<dbReference type="EMBL" id="JAJTWT010000006">
    <property type="protein sequence ID" value="MCE4538903.1"/>
    <property type="molecule type" value="Genomic_DNA"/>
</dbReference>
<reference evidence="1 2" key="1">
    <citation type="submission" date="2021-12" db="EMBL/GenBank/DDBJ databases">
        <title>Genome seq of p7.</title>
        <authorList>
            <person name="Seo T."/>
        </authorList>
    </citation>
    <scope>NUCLEOTIDE SEQUENCE [LARGE SCALE GENOMIC DNA]</scope>
    <source>
        <strain evidence="1 2">P7</strain>
    </source>
</reference>
<sequence length="518" mass="56627">MSEIQSIVIVGGGAAGWLAACYLQRTLGAARQTPLPVTLVEPPRMAGLGDELATLPTLRHTLQALGLPERTLFTAADATLSNGVRFNGWRRGGRAAEDSYDHPFDIPAPFHGFAATAHWLNLLQRGLTQQPMAQACTVQTALFDGDQCPKLMDSPDYQAPVSYGYHLDAARLAMLLQQTALTRGVHRVQGEVAKVHRGEAGIESVELADGQRLSASFFIDCTGSRSLLLQQALGVPWVSYADALPCDRIVSRPLAHAQRHGALRSFTAVTAQAAGWTWEMDLQSRRGTGYVYASRFSSDDEAAHTLLGLGGGRKALAEPTVRELRVGHAARAWEGNCLTLGAASGFIEPLESTSLYLVEWMLQLFVDHVAPAGNGEGCRGRVNRVFNDFHEELRDFIVAHYALSQRRDTPFWRACTEEARLSPRLAELLMLWDSKVPTPTDLDRRLSLFGAANWSYLLAGLHRLPSHGIGLSAHISPEVSLQAMEHVRGIRRMALEQSPTMRDYLLSQDGVVISTAAH</sequence>
<evidence type="ECO:0000313" key="1">
    <source>
        <dbReference type="EMBL" id="MCE4538903.1"/>
    </source>
</evidence>
<gene>
    <name evidence="1" type="ORF">LXT12_16745</name>
</gene>
<comment type="caution">
    <text evidence="1">The sequence shown here is derived from an EMBL/GenBank/DDBJ whole genome shotgun (WGS) entry which is preliminary data.</text>
</comment>
<evidence type="ECO:0000313" key="2">
    <source>
        <dbReference type="Proteomes" id="UP001201463"/>
    </source>
</evidence>
<dbReference type="SUPFAM" id="SSF51905">
    <property type="entry name" value="FAD/NAD(P)-binding domain"/>
    <property type="match status" value="1"/>
</dbReference>
<dbReference type="RefSeq" id="WP_233393422.1">
    <property type="nucleotide sequence ID" value="NZ_JAJTWT010000006.1"/>
</dbReference>
<dbReference type="PIRSF" id="PIRSF011396">
    <property type="entry name" value="Trp_halogenase"/>
    <property type="match status" value="1"/>
</dbReference>
<dbReference type="PANTHER" id="PTHR43747">
    <property type="entry name" value="FAD-BINDING PROTEIN"/>
    <property type="match status" value="1"/>
</dbReference>
<proteinExistence type="predicted"/>
<dbReference type="Proteomes" id="UP001201463">
    <property type="component" value="Unassembled WGS sequence"/>
</dbReference>
<dbReference type="Gene3D" id="3.50.50.60">
    <property type="entry name" value="FAD/NAD(P)-binding domain"/>
    <property type="match status" value="1"/>
</dbReference>
<dbReference type="InterPro" id="IPR050816">
    <property type="entry name" value="Flavin-dep_Halogenase_NPB"/>
</dbReference>
<keyword evidence="2" id="KW-1185">Reference proteome</keyword>
<protein>
    <submittedName>
        <fullName evidence="1">Tryptophan 7-halogenase</fullName>
    </submittedName>
</protein>
<dbReference type="PANTHER" id="PTHR43747:SF4">
    <property type="entry name" value="FLAVIN-DEPENDENT TRYPTOPHAN HALOGENASE"/>
    <property type="match status" value="1"/>
</dbReference>